<protein>
    <submittedName>
        <fullName evidence="2">Uncharacterized protein</fullName>
    </submittedName>
</protein>
<evidence type="ECO:0000313" key="2">
    <source>
        <dbReference type="EMBL" id="GBO17769.1"/>
    </source>
</evidence>
<evidence type="ECO:0000256" key="1">
    <source>
        <dbReference type="SAM" id="MobiDB-lite"/>
    </source>
</evidence>
<proteinExistence type="predicted"/>
<reference evidence="2 3" key="1">
    <citation type="journal article" date="2019" name="Sci. Rep.">
        <title>Orb-weaving spider Araneus ventricosus genome elucidates the spidroin gene catalogue.</title>
        <authorList>
            <person name="Kono N."/>
            <person name="Nakamura H."/>
            <person name="Ohtoshi R."/>
            <person name="Moran D.A.P."/>
            <person name="Shinohara A."/>
            <person name="Yoshida Y."/>
            <person name="Fujiwara M."/>
            <person name="Mori M."/>
            <person name="Tomita M."/>
            <person name="Arakawa K."/>
        </authorList>
    </citation>
    <scope>NUCLEOTIDE SEQUENCE [LARGE SCALE GENOMIC DNA]</scope>
</reference>
<comment type="caution">
    <text evidence="2">The sequence shown here is derived from an EMBL/GenBank/DDBJ whole genome shotgun (WGS) entry which is preliminary data.</text>
</comment>
<name>A0A4Y2UXM0_ARAVE</name>
<organism evidence="2 3">
    <name type="scientific">Araneus ventricosus</name>
    <name type="common">Orbweaver spider</name>
    <name type="synonym">Epeira ventricosa</name>
    <dbReference type="NCBI Taxonomy" id="182803"/>
    <lineage>
        <taxon>Eukaryota</taxon>
        <taxon>Metazoa</taxon>
        <taxon>Ecdysozoa</taxon>
        <taxon>Arthropoda</taxon>
        <taxon>Chelicerata</taxon>
        <taxon>Arachnida</taxon>
        <taxon>Araneae</taxon>
        <taxon>Araneomorphae</taxon>
        <taxon>Entelegynae</taxon>
        <taxon>Araneoidea</taxon>
        <taxon>Araneidae</taxon>
        <taxon>Araneus</taxon>
    </lineage>
</organism>
<dbReference type="Proteomes" id="UP000499080">
    <property type="component" value="Unassembled WGS sequence"/>
</dbReference>
<accession>A0A4Y2UXM0</accession>
<gene>
    <name evidence="2" type="ORF">AVEN_16663_1</name>
</gene>
<sequence>MLRDFDETRYTGSSLADLKCCRGKYLWLRIRGYTVVLCYVGVTRLRSSPPCNKVFGTNTNDRSSDSPAEKETNWTGWSHSIRTTTTPPSTFPSPQQTSYIPVR</sequence>
<feature type="compositionally biased region" description="Basic and acidic residues" evidence="1">
    <location>
        <begin position="62"/>
        <end position="72"/>
    </location>
</feature>
<keyword evidence="3" id="KW-1185">Reference proteome</keyword>
<dbReference type="AlphaFoldDB" id="A0A4Y2UXM0"/>
<feature type="region of interest" description="Disordered" evidence="1">
    <location>
        <begin position="53"/>
        <end position="103"/>
    </location>
</feature>
<feature type="compositionally biased region" description="Low complexity" evidence="1">
    <location>
        <begin position="83"/>
        <end position="103"/>
    </location>
</feature>
<feature type="compositionally biased region" description="Polar residues" evidence="1">
    <location>
        <begin position="73"/>
        <end position="82"/>
    </location>
</feature>
<evidence type="ECO:0000313" key="3">
    <source>
        <dbReference type="Proteomes" id="UP000499080"/>
    </source>
</evidence>
<dbReference type="EMBL" id="BGPR01041497">
    <property type="protein sequence ID" value="GBO17769.1"/>
    <property type="molecule type" value="Genomic_DNA"/>
</dbReference>